<dbReference type="STRING" id="36166.T1GWA7"/>
<reference evidence="4" key="1">
    <citation type="submission" date="2013-02" db="EMBL/GenBank/DDBJ databases">
        <authorList>
            <person name="Hughes D."/>
        </authorList>
    </citation>
    <scope>NUCLEOTIDE SEQUENCE</scope>
    <source>
        <strain>Durham</strain>
        <strain evidence="4">NC isolate 2 -- Noor lab</strain>
    </source>
</reference>
<evidence type="ECO:0000256" key="1">
    <source>
        <dbReference type="ARBA" id="ARBA00007343"/>
    </source>
</evidence>
<dbReference type="Proteomes" id="UP000015102">
    <property type="component" value="Unassembled WGS sequence"/>
</dbReference>
<proteinExistence type="inferred from homology"/>
<comment type="similarity">
    <text evidence="1">Belongs to the G-protein coupled receptor 2 family. Adhesion G-protein coupled receptor (ADGR) subfamily.</text>
</comment>
<dbReference type="PANTHER" id="PTHR45930">
    <property type="entry name" value="G-PROTEIN COUPLED RECEPTOR 124-LIKE PROTEIN"/>
    <property type="match status" value="1"/>
</dbReference>
<dbReference type="SUPFAM" id="SSF52058">
    <property type="entry name" value="L domain-like"/>
    <property type="match status" value="1"/>
</dbReference>
<organism evidence="3 4">
    <name type="scientific">Megaselia scalaris</name>
    <name type="common">Humpbacked fly</name>
    <name type="synonym">Phora scalaris</name>
    <dbReference type="NCBI Taxonomy" id="36166"/>
    <lineage>
        <taxon>Eukaryota</taxon>
        <taxon>Metazoa</taxon>
        <taxon>Ecdysozoa</taxon>
        <taxon>Arthropoda</taxon>
        <taxon>Hexapoda</taxon>
        <taxon>Insecta</taxon>
        <taxon>Pterygota</taxon>
        <taxon>Neoptera</taxon>
        <taxon>Endopterygota</taxon>
        <taxon>Diptera</taxon>
        <taxon>Brachycera</taxon>
        <taxon>Muscomorpha</taxon>
        <taxon>Platypezoidea</taxon>
        <taxon>Phoridae</taxon>
        <taxon>Megaseliini</taxon>
        <taxon>Megaselia</taxon>
    </lineage>
</organism>
<name>T1GWA7_MEGSC</name>
<evidence type="ECO:0000256" key="2">
    <source>
        <dbReference type="ARBA" id="ARBA00023170"/>
    </source>
</evidence>
<evidence type="ECO:0000313" key="4">
    <source>
        <dbReference type="Proteomes" id="UP000015102"/>
    </source>
</evidence>
<dbReference type="InterPro" id="IPR001611">
    <property type="entry name" value="Leu-rich_rpt"/>
</dbReference>
<dbReference type="InterPro" id="IPR032675">
    <property type="entry name" value="LRR_dom_sf"/>
</dbReference>
<sequence>MGTLPVGLLVPFKHLRYLNISGNQLDHMSLQVIDPCRELEFLDVSRNQLHGMTEDIAERLQQIQNVRLDNNPLICDECHMGKLIQIVKQLKWSWDSYPSCFLPKSLRGSEIKYIDVNTLHTCLDSISDEEQDAASTSHNFLER</sequence>
<dbReference type="GO" id="GO:0005886">
    <property type="term" value="C:plasma membrane"/>
    <property type="evidence" value="ECO:0007669"/>
    <property type="project" value="TreeGrafter"/>
</dbReference>
<reference evidence="3" key="2">
    <citation type="submission" date="2015-06" db="UniProtKB">
        <authorList>
            <consortium name="EnsemblMetazoa"/>
        </authorList>
    </citation>
    <scope>IDENTIFICATION</scope>
</reference>
<dbReference type="HOGENOM" id="CLU_1811017_0_0_1"/>
<dbReference type="Gene3D" id="3.80.10.10">
    <property type="entry name" value="Ribonuclease Inhibitor"/>
    <property type="match status" value="1"/>
</dbReference>
<dbReference type="Pfam" id="PF13855">
    <property type="entry name" value="LRR_8"/>
    <property type="match status" value="1"/>
</dbReference>
<accession>T1GWA7</accession>
<dbReference type="AlphaFoldDB" id="T1GWA7"/>
<evidence type="ECO:0008006" key="5">
    <source>
        <dbReference type="Google" id="ProtNLM"/>
    </source>
</evidence>
<protein>
    <recommendedName>
        <fullName evidence="5">LRRCT domain-containing protein</fullName>
    </recommendedName>
</protein>
<dbReference type="EMBL" id="CAQQ02140151">
    <property type="status" value="NOT_ANNOTATED_CDS"/>
    <property type="molecule type" value="Genomic_DNA"/>
</dbReference>
<dbReference type="EMBL" id="CAQQ02140153">
    <property type="status" value="NOT_ANNOTATED_CDS"/>
    <property type="molecule type" value="Genomic_DNA"/>
</dbReference>
<dbReference type="PANTHER" id="PTHR45930:SF4">
    <property type="entry name" value="ADHESION G PROTEIN-COUPLED RECEPTOR A3"/>
    <property type="match status" value="1"/>
</dbReference>
<evidence type="ECO:0000313" key="3">
    <source>
        <dbReference type="EnsemblMetazoa" id="MESCA008080-PA"/>
    </source>
</evidence>
<keyword evidence="2" id="KW-0675">Receptor</keyword>
<dbReference type="InterPro" id="IPR051963">
    <property type="entry name" value="Adhesion_GPCR_A"/>
</dbReference>
<dbReference type="EnsemblMetazoa" id="MESCA008080-RA">
    <property type="protein sequence ID" value="MESCA008080-PA"/>
    <property type="gene ID" value="MESCA008080"/>
</dbReference>
<dbReference type="EMBL" id="CAQQ02140150">
    <property type="status" value="NOT_ANNOTATED_CDS"/>
    <property type="molecule type" value="Genomic_DNA"/>
</dbReference>
<keyword evidence="4" id="KW-1185">Reference proteome</keyword>
<dbReference type="EMBL" id="CAQQ02140152">
    <property type="status" value="NOT_ANNOTATED_CDS"/>
    <property type="molecule type" value="Genomic_DNA"/>
</dbReference>
<dbReference type="GO" id="GO:0007166">
    <property type="term" value="P:cell surface receptor signaling pathway"/>
    <property type="evidence" value="ECO:0007669"/>
    <property type="project" value="TreeGrafter"/>
</dbReference>